<feature type="transmembrane region" description="Helical" evidence="1">
    <location>
        <begin position="81"/>
        <end position="97"/>
    </location>
</feature>
<gene>
    <name evidence="2" type="ORF">BS638_01850</name>
</gene>
<feature type="transmembrane region" description="Helical" evidence="1">
    <location>
        <begin position="12"/>
        <end position="30"/>
    </location>
</feature>
<keyword evidence="1" id="KW-0472">Membrane</keyword>
<feature type="transmembrane region" description="Helical" evidence="1">
    <location>
        <begin position="59"/>
        <end position="75"/>
    </location>
</feature>
<protein>
    <submittedName>
        <fullName evidence="2">Uncharacterized protein</fullName>
    </submittedName>
</protein>
<accession>A0A1S9IH87</accession>
<dbReference type="STRING" id="1962263.BS637_04040"/>
<organism evidence="2 3">
    <name type="scientific">Clostridium tepidum</name>
    <dbReference type="NCBI Taxonomy" id="1962263"/>
    <lineage>
        <taxon>Bacteria</taxon>
        <taxon>Bacillati</taxon>
        <taxon>Bacillota</taxon>
        <taxon>Clostridia</taxon>
        <taxon>Eubacteriales</taxon>
        <taxon>Clostridiaceae</taxon>
        <taxon>Clostridium</taxon>
    </lineage>
</organism>
<dbReference type="AlphaFoldDB" id="A0A1S9IH87"/>
<feature type="transmembrane region" description="Helical" evidence="1">
    <location>
        <begin position="104"/>
        <end position="125"/>
    </location>
</feature>
<evidence type="ECO:0000313" key="3">
    <source>
        <dbReference type="Proteomes" id="UP000190256"/>
    </source>
</evidence>
<dbReference type="OrthoDB" id="1708005at2"/>
<keyword evidence="1" id="KW-1133">Transmembrane helix</keyword>
<name>A0A1S9IH87_9CLOT</name>
<keyword evidence="1" id="KW-0812">Transmembrane</keyword>
<comment type="caution">
    <text evidence="2">The sequence shown here is derived from an EMBL/GenBank/DDBJ whole genome shotgun (WGS) entry which is preliminary data.</text>
</comment>
<proteinExistence type="predicted"/>
<evidence type="ECO:0000313" key="2">
    <source>
        <dbReference type="EMBL" id="OOO69565.1"/>
    </source>
</evidence>
<evidence type="ECO:0000256" key="1">
    <source>
        <dbReference type="SAM" id="Phobius"/>
    </source>
</evidence>
<dbReference type="RefSeq" id="WP_078054417.1">
    <property type="nucleotide sequence ID" value="NZ_JADPGM010000002.1"/>
</dbReference>
<dbReference type="Proteomes" id="UP000190256">
    <property type="component" value="Unassembled WGS sequence"/>
</dbReference>
<dbReference type="EMBL" id="MRAE01000003">
    <property type="protein sequence ID" value="OOO69565.1"/>
    <property type="molecule type" value="Genomic_DNA"/>
</dbReference>
<sequence length="178" mass="20712">MKTTHLKSSHIAKGGIFTAISFLLIYLSTILPINKLSLLATASAIIPISIISTNIKNGFLVYLSTSILCSLIVGISRSTVIFYIVFFGLYGIIKYYIEKLNKLYIEIILKFIFFNISLLILFFIYKLFFKGIPMLNKYKYKYTYIYFIIAQIAFIVFDYILTLFIFYINKHFVNNTKF</sequence>
<feature type="transmembrane region" description="Helical" evidence="1">
    <location>
        <begin position="145"/>
        <end position="168"/>
    </location>
</feature>
<reference evidence="2 3" key="1">
    <citation type="submission" date="2016-12" db="EMBL/GenBank/DDBJ databases">
        <title>Clostridium tepidum sp. nov., a close relative of Clostridium sporogenes and Clostridium botulinum Group I.</title>
        <authorList>
            <person name="Dobritsa A.P."/>
            <person name="Kutumbaka K.K."/>
            <person name="Werner K."/>
            <person name="Wiedmann M."/>
            <person name="Asmus A."/>
            <person name="Samadpour M."/>
        </authorList>
    </citation>
    <scope>NUCLEOTIDE SEQUENCE [LARGE SCALE GENOMIC DNA]</scope>
    <source>
        <strain evidence="2 3">IEH 97212</strain>
    </source>
</reference>